<gene>
    <name evidence="3" type="ORF">F8D52_21175</name>
</gene>
<dbReference type="InterPro" id="IPR003719">
    <property type="entry name" value="Phenazine_PhzF-like"/>
</dbReference>
<dbReference type="PANTHER" id="PTHR13774:SF39">
    <property type="entry name" value="BIOSYNTHESIS PROTEIN, PUTATIVE-RELATED"/>
    <property type="match status" value="1"/>
</dbReference>
<reference evidence="3 4" key="1">
    <citation type="journal article" date="2019" name="Stand. Genomic Sci.">
        <title>Draft Whole-Genome Sequence of a Novel Chryseobacterium viscerum Strain Isolated from Fresh Water at Dripping Springs, New Mexico.</title>
        <authorList>
            <person name="Kyndt J.A."/>
            <person name="Moore T.C."/>
        </authorList>
    </citation>
    <scope>NUCLEOTIDE SEQUENCE [LARGE SCALE GENOMIC DNA]</scope>
    <source>
        <strain evidence="3 4">DPS</strain>
    </source>
</reference>
<sequence>MKEVIVYQIDSFTKEKFKGNPAGVVLNAENLTSEEMQLIARELNNSETAFVFKPDTREENFDYHVRYFTPTTEVPSCGHATIAALYAKAQEDQLDSCTIKINTQIGVLPIYIDRKNNDYLITMTQGNFELSPVFDASTIQKIVLALGLTMDDLDEKCPVQVASTGHSKVMIGIKSSTTLNQLTPDLTALEKLSKEIGCNGYFVFTFDTNEKDILTNGRMFAPAIGISEDPVTGNANGPLGGYLIQNKIREAADGIFEFTGKQGETLNRIGKVKVRVTVKDNQPDIISITGNAVGVFRTTMVL</sequence>
<dbReference type="NCBIfam" id="NF007625">
    <property type="entry name" value="PRK10281.1"/>
    <property type="match status" value="1"/>
</dbReference>
<proteinExistence type="inferred from homology"/>
<evidence type="ECO:0000313" key="4">
    <source>
        <dbReference type="Proteomes" id="UP000326384"/>
    </source>
</evidence>
<evidence type="ECO:0000313" key="3">
    <source>
        <dbReference type="EMBL" id="KAB1228732.1"/>
    </source>
</evidence>
<dbReference type="PIRSF" id="PIRSF016184">
    <property type="entry name" value="PhzC_PhzF"/>
    <property type="match status" value="1"/>
</dbReference>
<keyword evidence="2 3" id="KW-0413">Isomerase</keyword>
<dbReference type="Gene3D" id="3.10.310.10">
    <property type="entry name" value="Diaminopimelate Epimerase, Chain A, domain 1"/>
    <property type="match status" value="2"/>
</dbReference>
<dbReference type="GO" id="GO:0016853">
    <property type="term" value="F:isomerase activity"/>
    <property type="evidence" value="ECO:0007669"/>
    <property type="project" value="UniProtKB-KW"/>
</dbReference>
<evidence type="ECO:0000256" key="1">
    <source>
        <dbReference type="ARBA" id="ARBA00008270"/>
    </source>
</evidence>
<dbReference type="EMBL" id="VTPV01000017">
    <property type="protein sequence ID" value="KAB1228732.1"/>
    <property type="molecule type" value="Genomic_DNA"/>
</dbReference>
<accession>A0A5N4BJZ1</accession>
<organism evidence="3 4">
    <name type="scientific">Chryseobacterium viscerum</name>
    <dbReference type="NCBI Taxonomy" id="1037377"/>
    <lineage>
        <taxon>Bacteria</taxon>
        <taxon>Pseudomonadati</taxon>
        <taxon>Bacteroidota</taxon>
        <taxon>Flavobacteriia</taxon>
        <taxon>Flavobacteriales</taxon>
        <taxon>Weeksellaceae</taxon>
        <taxon>Chryseobacterium group</taxon>
        <taxon>Chryseobacterium</taxon>
    </lineage>
</organism>
<evidence type="ECO:0000256" key="2">
    <source>
        <dbReference type="ARBA" id="ARBA00023235"/>
    </source>
</evidence>
<keyword evidence="4" id="KW-1185">Reference proteome</keyword>
<dbReference type="Proteomes" id="UP000326384">
    <property type="component" value="Unassembled WGS sequence"/>
</dbReference>
<dbReference type="Pfam" id="PF02567">
    <property type="entry name" value="PhzC-PhzF"/>
    <property type="match status" value="1"/>
</dbReference>
<comment type="similarity">
    <text evidence="1">Belongs to the PhzF family.</text>
</comment>
<name>A0A5N4BJZ1_9FLAO</name>
<dbReference type="PANTHER" id="PTHR13774">
    <property type="entry name" value="PHENAZINE BIOSYNTHESIS PROTEIN"/>
    <property type="match status" value="1"/>
</dbReference>
<dbReference type="RefSeq" id="WP_152291232.1">
    <property type="nucleotide sequence ID" value="NZ_VTPV01000017.1"/>
</dbReference>
<protein>
    <submittedName>
        <fullName evidence="3">PhzF family isomerase</fullName>
    </submittedName>
</protein>
<comment type="caution">
    <text evidence="3">The sequence shown here is derived from an EMBL/GenBank/DDBJ whole genome shotgun (WGS) entry which is preliminary data.</text>
</comment>
<dbReference type="SUPFAM" id="SSF54506">
    <property type="entry name" value="Diaminopimelate epimerase-like"/>
    <property type="match status" value="1"/>
</dbReference>
<dbReference type="NCBIfam" id="TIGR00654">
    <property type="entry name" value="PhzF_family"/>
    <property type="match status" value="1"/>
</dbReference>